<dbReference type="EMBL" id="ML978123">
    <property type="protein sequence ID" value="KAF2102292.1"/>
    <property type="molecule type" value="Genomic_DNA"/>
</dbReference>
<protein>
    <submittedName>
        <fullName evidence="7">Uncharacterized protein</fullName>
    </submittedName>
</protein>
<dbReference type="GO" id="GO:0015095">
    <property type="term" value="F:magnesium ion transmembrane transporter activity"/>
    <property type="evidence" value="ECO:0007669"/>
    <property type="project" value="TreeGrafter"/>
</dbReference>
<evidence type="ECO:0000256" key="1">
    <source>
        <dbReference type="ARBA" id="ARBA00004651"/>
    </source>
</evidence>
<feature type="non-terminal residue" evidence="7">
    <location>
        <position position="579"/>
    </location>
</feature>
<dbReference type="PANTHER" id="PTHR46494:SF1">
    <property type="entry name" value="CORA FAMILY METAL ION TRANSPORTER (EUROFUNG)"/>
    <property type="match status" value="1"/>
</dbReference>
<dbReference type="GO" id="GO:0015087">
    <property type="term" value="F:cobalt ion transmembrane transporter activity"/>
    <property type="evidence" value="ECO:0007669"/>
    <property type="project" value="TreeGrafter"/>
</dbReference>
<evidence type="ECO:0000256" key="2">
    <source>
        <dbReference type="ARBA" id="ARBA00022692"/>
    </source>
</evidence>
<keyword evidence="4 6" id="KW-0472">Membrane</keyword>
<evidence type="ECO:0000256" key="5">
    <source>
        <dbReference type="SAM" id="MobiDB-lite"/>
    </source>
</evidence>
<evidence type="ECO:0000256" key="4">
    <source>
        <dbReference type="ARBA" id="ARBA00023136"/>
    </source>
</evidence>
<dbReference type="OrthoDB" id="194358at2759"/>
<dbReference type="PANTHER" id="PTHR46494">
    <property type="entry name" value="CORA FAMILY METAL ION TRANSPORTER (EUROFUNG)"/>
    <property type="match status" value="1"/>
</dbReference>
<dbReference type="Proteomes" id="UP000799772">
    <property type="component" value="Unassembled WGS sequence"/>
</dbReference>
<dbReference type="AlphaFoldDB" id="A0A9P4IM50"/>
<feature type="region of interest" description="Disordered" evidence="5">
    <location>
        <begin position="186"/>
        <end position="213"/>
    </location>
</feature>
<keyword evidence="8" id="KW-1185">Reference proteome</keyword>
<dbReference type="GO" id="GO:0005886">
    <property type="term" value="C:plasma membrane"/>
    <property type="evidence" value="ECO:0007669"/>
    <property type="project" value="UniProtKB-SubCell"/>
</dbReference>
<dbReference type="GO" id="GO:0000287">
    <property type="term" value="F:magnesium ion binding"/>
    <property type="evidence" value="ECO:0007669"/>
    <property type="project" value="TreeGrafter"/>
</dbReference>
<dbReference type="InterPro" id="IPR002523">
    <property type="entry name" value="MgTranspt_CorA/ZnTranspt_ZntB"/>
</dbReference>
<feature type="transmembrane region" description="Helical" evidence="6">
    <location>
        <begin position="430"/>
        <end position="449"/>
    </location>
</feature>
<organism evidence="7 8">
    <name type="scientific">Rhizodiscina lignyota</name>
    <dbReference type="NCBI Taxonomy" id="1504668"/>
    <lineage>
        <taxon>Eukaryota</taxon>
        <taxon>Fungi</taxon>
        <taxon>Dikarya</taxon>
        <taxon>Ascomycota</taxon>
        <taxon>Pezizomycotina</taxon>
        <taxon>Dothideomycetes</taxon>
        <taxon>Pleosporomycetidae</taxon>
        <taxon>Aulographales</taxon>
        <taxon>Rhizodiscinaceae</taxon>
        <taxon>Rhizodiscina</taxon>
    </lineage>
</organism>
<gene>
    <name evidence="7" type="ORF">NA57DRAFT_28231</name>
</gene>
<evidence type="ECO:0000313" key="8">
    <source>
        <dbReference type="Proteomes" id="UP000799772"/>
    </source>
</evidence>
<evidence type="ECO:0000313" key="7">
    <source>
        <dbReference type="EMBL" id="KAF2102292.1"/>
    </source>
</evidence>
<evidence type="ECO:0000256" key="3">
    <source>
        <dbReference type="ARBA" id="ARBA00022989"/>
    </source>
</evidence>
<dbReference type="Gene3D" id="1.20.58.340">
    <property type="entry name" value="Magnesium transport protein CorA, transmembrane region"/>
    <property type="match status" value="1"/>
</dbReference>
<sequence length="579" mass="67933">SPGLDWKGDWSQDTFKDGRVLVLDYVSRDFADDHRRRVLANEYHNIEGLRHFYRHEAPSRNPALRVIHVQNSWWARRFLLRKFNIDPTDDLVGTSFGKWAAFTTPQRRAGKPMLNGKAFRNQRDPWRGISRCAFGMDYLKYYSPGRCPPNKSGFKMMELNGFDSRGDPAYLNDVYVQRLSVYIQKNDGEPSVPTDPDLRNPYSTTEREEQERIKRRYSRLAQQADLSADDYVPILKSLDNGSTVIIFEDSTTSDTQDTLIQARREVETRWRKLTFYLPKEELDEEHLAMECMNLVLSDVFKALSTSWEKYLHKSAAHVSILEDKIYEQPADESRAPELWLNSSTWLKVERLVYTHQDIVKETIVYLNSLFDDDPHGGWLGSTLEDFERVEHLVQEDLVKPTDSLNDLMYKSVEIRDSRHSLQLGTSMWRLSWITFIFLPLTFIVSFFGMNVDTFQSGAPSIKWWFIVSVPMMFLVFFIWYIIKHFLAQRRQDPLVRGTYEHLFHDLSNEHPQLWSRNGPRDYIEPKGRIANWKWYFLKKWFAPAKTIAAKGYDQDIDGLGAWARVKRALAIRWLPQIGV</sequence>
<dbReference type="Pfam" id="PF01544">
    <property type="entry name" value="CorA"/>
    <property type="match status" value="1"/>
</dbReference>
<proteinExistence type="predicted"/>
<keyword evidence="3 6" id="KW-1133">Transmembrane helix</keyword>
<comment type="caution">
    <text evidence="7">The sequence shown here is derived from an EMBL/GenBank/DDBJ whole genome shotgun (WGS) entry which is preliminary data.</text>
</comment>
<feature type="transmembrane region" description="Helical" evidence="6">
    <location>
        <begin position="461"/>
        <end position="482"/>
    </location>
</feature>
<dbReference type="GO" id="GO:0050897">
    <property type="term" value="F:cobalt ion binding"/>
    <property type="evidence" value="ECO:0007669"/>
    <property type="project" value="TreeGrafter"/>
</dbReference>
<reference evidence="7" key="1">
    <citation type="journal article" date="2020" name="Stud. Mycol.">
        <title>101 Dothideomycetes genomes: a test case for predicting lifestyles and emergence of pathogens.</title>
        <authorList>
            <person name="Haridas S."/>
            <person name="Albert R."/>
            <person name="Binder M."/>
            <person name="Bloem J."/>
            <person name="Labutti K."/>
            <person name="Salamov A."/>
            <person name="Andreopoulos B."/>
            <person name="Baker S."/>
            <person name="Barry K."/>
            <person name="Bills G."/>
            <person name="Bluhm B."/>
            <person name="Cannon C."/>
            <person name="Castanera R."/>
            <person name="Culley D."/>
            <person name="Daum C."/>
            <person name="Ezra D."/>
            <person name="Gonzalez J."/>
            <person name="Henrissat B."/>
            <person name="Kuo A."/>
            <person name="Liang C."/>
            <person name="Lipzen A."/>
            <person name="Lutzoni F."/>
            <person name="Magnuson J."/>
            <person name="Mondo S."/>
            <person name="Nolan M."/>
            <person name="Ohm R."/>
            <person name="Pangilinan J."/>
            <person name="Park H.-J."/>
            <person name="Ramirez L."/>
            <person name="Alfaro M."/>
            <person name="Sun H."/>
            <person name="Tritt A."/>
            <person name="Yoshinaga Y."/>
            <person name="Zwiers L.-H."/>
            <person name="Turgeon B."/>
            <person name="Goodwin S."/>
            <person name="Spatafora J."/>
            <person name="Crous P."/>
            <person name="Grigoriev I."/>
        </authorList>
    </citation>
    <scope>NUCLEOTIDE SEQUENCE</scope>
    <source>
        <strain evidence="7">CBS 133067</strain>
    </source>
</reference>
<comment type="subcellular location">
    <subcellularLocation>
        <location evidence="1">Cell membrane</location>
        <topology evidence="1">Multi-pass membrane protein</topology>
    </subcellularLocation>
</comment>
<name>A0A9P4IM50_9PEZI</name>
<feature type="non-terminal residue" evidence="7">
    <location>
        <position position="1"/>
    </location>
</feature>
<dbReference type="SUPFAM" id="SSF144083">
    <property type="entry name" value="Magnesium transport protein CorA, transmembrane region"/>
    <property type="match status" value="1"/>
</dbReference>
<evidence type="ECO:0000256" key="6">
    <source>
        <dbReference type="SAM" id="Phobius"/>
    </source>
</evidence>
<accession>A0A9P4IM50</accession>
<keyword evidence="2 6" id="KW-0812">Transmembrane</keyword>
<dbReference type="InterPro" id="IPR045863">
    <property type="entry name" value="CorA_TM1_TM2"/>
</dbReference>